<reference evidence="1 2" key="1">
    <citation type="submission" date="2016-05" db="EMBL/GenBank/DDBJ databases">
        <title>Microbial solvent formation.</title>
        <authorList>
            <person name="Poehlein A."/>
            <person name="Montoya Solano J.D."/>
            <person name="Flitsch S."/>
            <person name="Krabben P."/>
            <person name="Duerre P."/>
            <person name="Daniel R."/>
        </authorList>
    </citation>
    <scope>NUCLEOTIDE SEQUENCE [LARGE SCALE GENOMIC DNA]</scope>
    <source>
        <strain evidence="1 2">DSM 2619</strain>
    </source>
</reference>
<dbReference type="Pfam" id="PF05521">
    <property type="entry name" value="Phage_HCP"/>
    <property type="match status" value="1"/>
</dbReference>
<sequence length="109" mass="13088">MNERLDKRIEIWGNIEFLNKELNETEFEKKKIKNIWSKIIPQTGSLQKQQANTVLSNVTHKIKVRYAAAKDVTQDMWFIYKGHRFDIKYILNPYYSNEFLEIFCEEIIG</sequence>
<dbReference type="STRING" id="29367.CLPUN_09720"/>
<evidence type="ECO:0000313" key="1">
    <source>
        <dbReference type="EMBL" id="OOM81788.1"/>
    </source>
</evidence>
<dbReference type="NCBIfam" id="TIGR01563">
    <property type="entry name" value="gp16_SPP1"/>
    <property type="match status" value="1"/>
</dbReference>
<protein>
    <submittedName>
        <fullName evidence="1">Phage head-tail joining protein</fullName>
    </submittedName>
</protein>
<dbReference type="Proteomes" id="UP000190890">
    <property type="component" value="Unassembled WGS sequence"/>
</dbReference>
<name>A0A1S8TVQ1_9CLOT</name>
<dbReference type="AlphaFoldDB" id="A0A1S8TVQ1"/>
<dbReference type="Gene3D" id="2.40.10.270">
    <property type="entry name" value="Bacteriophage SPP1 head-tail adaptor protein"/>
    <property type="match status" value="1"/>
</dbReference>
<comment type="caution">
    <text evidence="1">The sequence shown here is derived from an EMBL/GenBank/DDBJ whole genome shotgun (WGS) entry which is preliminary data.</text>
</comment>
<evidence type="ECO:0000313" key="2">
    <source>
        <dbReference type="Proteomes" id="UP000190890"/>
    </source>
</evidence>
<proteinExistence type="predicted"/>
<organism evidence="1 2">
    <name type="scientific">Clostridium puniceum</name>
    <dbReference type="NCBI Taxonomy" id="29367"/>
    <lineage>
        <taxon>Bacteria</taxon>
        <taxon>Bacillati</taxon>
        <taxon>Bacillota</taxon>
        <taxon>Clostridia</taxon>
        <taxon>Eubacteriales</taxon>
        <taxon>Clostridiaceae</taxon>
        <taxon>Clostridium</taxon>
    </lineage>
</organism>
<accession>A0A1S8TVQ1</accession>
<dbReference type="EMBL" id="LZZM01000053">
    <property type="protein sequence ID" value="OOM81788.1"/>
    <property type="molecule type" value="Genomic_DNA"/>
</dbReference>
<gene>
    <name evidence="1" type="ORF">CLPUN_09720</name>
</gene>
<dbReference type="RefSeq" id="WP_077846226.1">
    <property type="nucleotide sequence ID" value="NZ_LZZM01000053.1"/>
</dbReference>
<dbReference type="OrthoDB" id="9808209at2"/>
<keyword evidence="2" id="KW-1185">Reference proteome</keyword>
<dbReference type="InterPro" id="IPR038666">
    <property type="entry name" value="SSP1_head-tail_sf"/>
</dbReference>
<dbReference type="InterPro" id="IPR008767">
    <property type="entry name" value="Phage_SPP1_head-tail_adaptor"/>
</dbReference>